<feature type="transmembrane region" description="Helical" evidence="1">
    <location>
        <begin position="206"/>
        <end position="225"/>
    </location>
</feature>
<keyword evidence="4" id="KW-1185">Reference proteome</keyword>
<evidence type="ECO:0000313" key="4">
    <source>
        <dbReference type="Proteomes" id="UP000640583"/>
    </source>
</evidence>
<dbReference type="PANTHER" id="PTHR36435">
    <property type="entry name" value="SLR1288 PROTEIN"/>
    <property type="match status" value="1"/>
</dbReference>
<dbReference type="GO" id="GO:0080120">
    <property type="term" value="P:CAAX-box protein maturation"/>
    <property type="evidence" value="ECO:0007669"/>
    <property type="project" value="UniProtKB-ARBA"/>
</dbReference>
<keyword evidence="1" id="KW-0812">Transmembrane</keyword>
<dbReference type="InterPro" id="IPR052710">
    <property type="entry name" value="CAAX_protease"/>
</dbReference>
<evidence type="ECO:0000313" key="3">
    <source>
        <dbReference type="EMBL" id="MBI1495165.1"/>
    </source>
</evidence>
<dbReference type="GO" id="GO:0008237">
    <property type="term" value="F:metallopeptidase activity"/>
    <property type="evidence" value="ECO:0007669"/>
    <property type="project" value="UniProtKB-KW"/>
</dbReference>
<feature type="transmembrane region" description="Helical" evidence="1">
    <location>
        <begin position="276"/>
        <end position="294"/>
    </location>
</feature>
<sequence length="296" mass="33665">MHYPYYEPLIAPAREKNEIWRVVVGCLLGTVIYYISTLYFLSLVAGTQGMSTVEYIACLTEIISPSTTAITLFSFVFMMFPVFLITETLQKRRWHTLFAPWRMELKVFIAVTSALLTLGLAIELLPPWTYSLLEWNPNLGFTRWVVLLPVALLAVLIQTGAEELVFRGYLQSQLAARFNSPWVWMVIPSAIFGYLHYDPATWGDGAIWPVLWAFVFGLCAADVVARSGTLAAGIAFHFVNNLYPLVWAGIPDYLSGFALFHLPWTSEEMLEANPMLLTDFLFVVCSWLMIRLVLRR</sequence>
<dbReference type="InterPro" id="IPR003675">
    <property type="entry name" value="Rce1/LyrA-like_dom"/>
</dbReference>
<dbReference type="GO" id="GO:0004175">
    <property type="term" value="F:endopeptidase activity"/>
    <property type="evidence" value="ECO:0007669"/>
    <property type="project" value="UniProtKB-ARBA"/>
</dbReference>
<evidence type="ECO:0000259" key="2">
    <source>
        <dbReference type="Pfam" id="PF02517"/>
    </source>
</evidence>
<protein>
    <submittedName>
        <fullName evidence="3">CPBP family intramembrane metalloprotease</fullName>
    </submittedName>
</protein>
<name>A0A8J7J8A3_9RHOB</name>
<keyword evidence="1" id="KW-0472">Membrane</keyword>
<feature type="transmembrane region" description="Helical" evidence="1">
    <location>
        <begin position="182"/>
        <end position="200"/>
    </location>
</feature>
<feature type="transmembrane region" description="Helical" evidence="1">
    <location>
        <begin position="141"/>
        <end position="161"/>
    </location>
</feature>
<feature type="transmembrane region" description="Helical" evidence="1">
    <location>
        <begin position="107"/>
        <end position="129"/>
    </location>
</feature>
<feature type="transmembrane region" description="Helical" evidence="1">
    <location>
        <begin position="245"/>
        <end position="264"/>
    </location>
</feature>
<gene>
    <name evidence="3" type="ORF">H1D41_16085</name>
</gene>
<feature type="transmembrane region" description="Helical" evidence="1">
    <location>
        <begin position="20"/>
        <end position="42"/>
    </location>
</feature>
<feature type="transmembrane region" description="Helical" evidence="1">
    <location>
        <begin position="62"/>
        <end position="86"/>
    </location>
</feature>
<keyword evidence="3" id="KW-0482">Metalloprotease</keyword>
<dbReference type="PANTHER" id="PTHR36435:SF1">
    <property type="entry name" value="CAAX AMINO TERMINAL PROTEASE FAMILY PROTEIN"/>
    <property type="match status" value="1"/>
</dbReference>
<evidence type="ECO:0000256" key="1">
    <source>
        <dbReference type="SAM" id="Phobius"/>
    </source>
</evidence>
<organism evidence="3 4">
    <name type="scientific">Halocynthiibacter styelae</name>
    <dbReference type="NCBI Taxonomy" id="2761955"/>
    <lineage>
        <taxon>Bacteria</taxon>
        <taxon>Pseudomonadati</taxon>
        <taxon>Pseudomonadota</taxon>
        <taxon>Alphaproteobacteria</taxon>
        <taxon>Rhodobacterales</taxon>
        <taxon>Paracoccaceae</taxon>
        <taxon>Halocynthiibacter</taxon>
    </lineage>
</organism>
<dbReference type="Pfam" id="PF02517">
    <property type="entry name" value="Rce1-like"/>
    <property type="match status" value="1"/>
</dbReference>
<keyword evidence="3" id="KW-0645">Protease</keyword>
<accession>A0A8J7J8A3</accession>
<dbReference type="Proteomes" id="UP000640583">
    <property type="component" value="Unassembled WGS sequence"/>
</dbReference>
<reference evidence="3" key="1">
    <citation type="submission" date="2020-10" db="EMBL/GenBank/DDBJ databases">
        <title>Paenihalocynthiibacter styelae gen. nov., sp. nov., isolated from stalked sea squirt Styela clava.</title>
        <authorList>
            <person name="Kim Y.-O."/>
            <person name="Yoon J.-H."/>
        </authorList>
    </citation>
    <scope>NUCLEOTIDE SEQUENCE</scope>
    <source>
        <strain evidence="3">MYP1-1</strain>
    </source>
</reference>
<comment type="caution">
    <text evidence="3">The sequence shown here is derived from an EMBL/GenBank/DDBJ whole genome shotgun (WGS) entry which is preliminary data.</text>
</comment>
<dbReference type="RefSeq" id="WP_228849878.1">
    <property type="nucleotide sequence ID" value="NZ_JADCKQ010000015.1"/>
</dbReference>
<dbReference type="EMBL" id="JADCKQ010000015">
    <property type="protein sequence ID" value="MBI1495165.1"/>
    <property type="molecule type" value="Genomic_DNA"/>
</dbReference>
<keyword evidence="1" id="KW-1133">Transmembrane helix</keyword>
<keyword evidence="3" id="KW-0378">Hydrolase</keyword>
<proteinExistence type="predicted"/>
<dbReference type="AlphaFoldDB" id="A0A8J7J8A3"/>
<feature type="domain" description="CAAX prenyl protease 2/Lysostaphin resistance protein A-like" evidence="2">
    <location>
        <begin position="147"/>
        <end position="242"/>
    </location>
</feature>